<dbReference type="PANTHER" id="PTHR31087">
    <property type="match status" value="1"/>
</dbReference>
<evidence type="ECO:0000313" key="3">
    <source>
        <dbReference type="Araport" id="AT2G14560"/>
    </source>
</evidence>
<evidence type="ECO:0000256" key="2">
    <source>
        <dbReference type="SAM" id="SignalP"/>
    </source>
</evidence>
<dbReference type="PANTHER" id="PTHR31087:SF160">
    <property type="entry name" value="PROTEIN LURP-ONE-RELATED 1-RELATED"/>
    <property type="match status" value="1"/>
</dbReference>
<dbReference type="EMBL" id="CP002685">
    <property type="protein sequence ID" value="ANM62216.1"/>
    <property type="molecule type" value="Genomic_DNA"/>
</dbReference>
<keyword evidence="5" id="KW-1185">Reference proteome</keyword>
<dbReference type="InterPro" id="IPR025659">
    <property type="entry name" value="Tubby-like_C"/>
</dbReference>
<proteinExistence type="evidence at protein level"/>
<reference evidence="4 5" key="1">
    <citation type="journal article" date="1999" name="Nature">
        <title>Sequence and analysis of chromosome 2 of the plant Arabidopsis thaliana.</title>
        <authorList>
            <person name="Lin X."/>
            <person name="Kaul S."/>
            <person name="Rounsley S."/>
            <person name="Shea T.P."/>
            <person name="Benito M.I."/>
            <person name="Town C.D."/>
            <person name="Fujii C.Y."/>
            <person name="Mason T."/>
            <person name="Bowman C.L."/>
            <person name="Barnstead M."/>
            <person name="Feldblyum T.V."/>
            <person name="Buell C.R."/>
            <person name="Ketchum K.A."/>
            <person name="Lee J."/>
            <person name="Ronning C.M."/>
            <person name="Koo H.L."/>
            <person name="Moffat K.S."/>
            <person name="Cronin L.A."/>
            <person name="Shen M."/>
            <person name="Pai G."/>
            <person name="Van Aken S."/>
            <person name="Umayam L."/>
            <person name="Tallon L.J."/>
            <person name="Gill J.E."/>
            <person name="Adams M.D."/>
            <person name="Carrera A.J."/>
            <person name="Creasy T.H."/>
            <person name="Goodman H.M."/>
            <person name="Somerville C.R."/>
            <person name="Copenhaver G.P."/>
            <person name="Preuss D."/>
            <person name="Nierman W.C."/>
            <person name="White O."/>
            <person name="Eisen J.A."/>
            <person name="Salzberg S.L."/>
            <person name="Fraser C.M."/>
            <person name="Venter J.C."/>
        </authorList>
    </citation>
    <scope>NUCLEOTIDE SEQUENCE [LARGE SCALE GENOMIC DNA]</scope>
    <source>
        <strain evidence="5">cv. Columbia</strain>
    </source>
</reference>
<evidence type="ECO:0000256" key="1">
    <source>
        <dbReference type="ARBA" id="ARBA00005437"/>
    </source>
</evidence>
<evidence type="ECO:0007829" key="8">
    <source>
        <dbReference type="ProteomicsDB" id="A0A1P8B016"/>
    </source>
</evidence>
<dbReference type="SUPFAM" id="SSF54518">
    <property type="entry name" value="Tubby C-terminal domain-like"/>
    <property type="match status" value="1"/>
</dbReference>
<evidence type="ECO:0000313" key="6">
    <source>
        <dbReference type="TAIR" id="AT2G14560"/>
    </source>
</evidence>
<feature type="signal peptide" evidence="2">
    <location>
        <begin position="1"/>
        <end position="23"/>
    </location>
</feature>
<dbReference type="TAIR" id="AT2G14560">
    <property type="gene designation" value="LURP1"/>
</dbReference>
<dbReference type="RefSeq" id="NP_001324391.1">
    <property type="nucleotide sequence ID" value="NM_001335426.1"/>
</dbReference>
<dbReference type="OrthoDB" id="10285197at2759"/>
<evidence type="ECO:0007829" key="7">
    <source>
        <dbReference type="PeptideAtlas" id="A0A1P8B016"/>
    </source>
</evidence>
<organism evidence="4 5">
    <name type="scientific">Arabidopsis thaliana</name>
    <name type="common">Mouse-ear cress</name>
    <dbReference type="NCBI Taxonomy" id="3702"/>
    <lineage>
        <taxon>Eukaryota</taxon>
        <taxon>Viridiplantae</taxon>
        <taxon>Streptophyta</taxon>
        <taxon>Embryophyta</taxon>
        <taxon>Tracheophyta</taxon>
        <taxon>Spermatophyta</taxon>
        <taxon>Magnoliopsida</taxon>
        <taxon>eudicotyledons</taxon>
        <taxon>Gunneridae</taxon>
        <taxon>Pentapetalae</taxon>
        <taxon>rosids</taxon>
        <taxon>malvids</taxon>
        <taxon>Brassicales</taxon>
        <taxon>Brassicaceae</taxon>
        <taxon>Camelineae</taxon>
        <taxon>Arabidopsis</taxon>
    </lineage>
</organism>
<dbReference type="Araport" id="AT2G14560"/>
<dbReference type="ExpressionAtlas" id="A0A1P8B016">
    <property type="expression patterns" value="baseline and differential"/>
</dbReference>
<protein>
    <submittedName>
        <fullName evidence="4">LURP-one-like protein (DUF567)</fullName>
    </submittedName>
</protein>
<gene>
    <name evidence="4 6" type="primary">LURP1</name>
    <name evidence="3 4" type="ordered locus">At2g14560</name>
    <name evidence="4" type="ORF">T13P21.6</name>
    <name evidence="4" type="ORF">T13P21_6</name>
</gene>
<dbReference type="ProteomicsDB" id="208126"/>
<dbReference type="AlphaFoldDB" id="A0A1P8B016"/>
<keyword evidence="2" id="KW-0732">Signal</keyword>
<feature type="chain" id="PRO_5010351276" evidence="2">
    <location>
        <begin position="24"/>
        <end position="267"/>
    </location>
</feature>
<reference evidence="5" key="2">
    <citation type="journal article" date="2017" name="Plant J.">
        <title>Araport11: a complete reannotation of the Arabidopsis thaliana reference genome.</title>
        <authorList>
            <person name="Cheng C.Y."/>
            <person name="Krishnakumar V."/>
            <person name="Chan A.P."/>
            <person name="Thibaud-Nissen F."/>
            <person name="Schobel S."/>
            <person name="Town C.D."/>
        </authorList>
    </citation>
    <scope>GENOME REANNOTATION</scope>
    <source>
        <strain evidence="5">cv. Columbia</strain>
    </source>
</reference>
<dbReference type="Gene3D" id="2.40.160.200">
    <property type="entry name" value="LURP1-related"/>
    <property type="match status" value="1"/>
</dbReference>
<evidence type="ECO:0000313" key="5">
    <source>
        <dbReference type="Proteomes" id="UP000006548"/>
    </source>
</evidence>
<dbReference type="InterPro" id="IPR007612">
    <property type="entry name" value="LOR"/>
</dbReference>
<accession>A0A1P8B016</accession>
<dbReference type="Pfam" id="PF04525">
    <property type="entry name" value="LOR"/>
    <property type="match status" value="1"/>
</dbReference>
<dbReference type="SMR" id="A0A1P8B016"/>
<keyword evidence="7 8" id="KW-1267">Proteomics identification</keyword>
<comment type="similarity">
    <text evidence="1">Belongs to the LOR family.</text>
</comment>
<dbReference type="GeneID" id="815943"/>
<name>A0A1P8B016_ARATH</name>
<sequence length="267" mass="30242">MTNHWRCSKKFILVGFSLLKVNILEPDVYFINTKNHTKEKTFQSKTKERECIHFWRGKQSMQQPCVIVGSKYCSPNPVGLAIVRKVMKITDGNFVITSADGKLLFKVKDPLFSLHGKRILLDCSGAKVLTLRGKMMTMHDRWQVFRGGSTEEGALLYTVKRSSMIQLAPKLEVFLANNVEEKICDFKVKGAWLDDSCVVYAGDSDTIIAHMCGKQTMRGFFFGKDHFSVTVDKNVDYAFIASLIVILVEIEKAGFITKMTTQMIIGF</sequence>
<dbReference type="Proteomes" id="UP000006548">
    <property type="component" value="Chromosome 2"/>
</dbReference>
<dbReference type="InterPro" id="IPR038595">
    <property type="entry name" value="LOR_sf"/>
</dbReference>
<evidence type="ECO:0000313" key="4">
    <source>
        <dbReference type="EMBL" id="ANM62216.1"/>
    </source>
</evidence>